<feature type="region of interest" description="Disordered" evidence="1">
    <location>
        <begin position="130"/>
        <end position="206"/>
    </location>
</feature>
<gene>
    <name evidence="3" type="ORF">ACFQMJ_13465</name>
</gene>
<evidence type="ECO:0000313" key="4">
    <source>
        <dbReference type="Proteomes" id="UP001596378"/>
    </source>
</evidence>
<dbReference type="RefSeq" id="WP_378107822.1">
    <property type="nucleotide sequence ID" value="NZ_JBHSUP010000026.1"/>
</dbReference>
<feature type="compositionally biased region" description="Basic and acidic residues" evidence="1">
    <location>
        <begin position="139"/>
        <end position="175"/>
    </location>
</feature>
<organism evidence="3 4">
    <name type="scientific">Cohnella cellulosilytica</name>
    <dbReference type="NCBI Taxonomy" id="986710"/>
    <lineage>
        <taxon>Bacteria</taxon>
        <taxon>Bacillati</taxon>
        <taxon>Bacillota</taxon>
        <taxon>Bacilli</taxon>
        <taxon>Bacillales</taxon>
        <taxon>Paenibacillaceae</taxon>
        <taxon>Cohnella</taxon>
    </lineage>
</organism>
<proteinExistence type="predicted"/>
<keyword evidence="2" id="KW-0472">Membrane</keyword>
<feature type="compositionally biased region" description="Gly residues" evidence="1">
    <location>
        <begin position="194"/>
        <end position="204"/>
    </location>
</feature>
<keyword evidence="2" id="KW-0812">Transmembrane</keyword>
<name>A0ABW2F8M4_9BACL</name>
<dbReference type="Proteomes" id="UP001596378">
    <property type="component" value="Unassembled WGS sequence"/>
</dbReference>
<reference evidence="4" key="1">
    <citation type="journal article" date="2019" name="Int. J. Syst. Evol. Microbiol.">
        <title>The Global Catalogue of Microorganisms (GCM) 10K type strain sequencing project: providing services to taxonomists for standard genome sequencing and annotation.</title>
        <authorList>
            <consortium name="The Broad Institute Genomics Platform"/>
            <consortium name="The Broad Institute Genome Sequencing Center for Infectious Disease"/>
            <person name="Wu L."/>
            <person name="Ma J."/>
        </authorList>
    </citation>
    <scope>NUCLEOTIDE SEQUENCE [LARGE SCALE GENOMIC DNA]</scope>
    <source>
        <strain evidence="4">KCTC 12907</strain>
    </source>
</reference>
<sequence>MLTFVAGAIAVPGKAYACSCAPTPSVEEELSRKTAVFSGTVTKVVKPENKEINSSADPVEVTFDVEKVWKGDLDKQTKVYTAVGEESCGYVNFVQGAKYIVSAYGSSERLETGVCELTKPIEQAEEAVEKLGAGSEPNEGSKPDDAVEKVRTGNDPDNAVEKVRTRNDSGDEVEKVPTGSGEPGDAVEKLGAGSELGGEGGGDGNPVWPWVVALAAGGGVGLVIVRTRMKRKGGE</sequence>
<protein>
    <recommendedName>
        <fullName evidence="5">Tissue inhibitor of metalloproteinase</fullName>
    </recommendedName>
</protein>
<keyword evidence="2" id="KW-1133">Transmembrane helix</keyword>
<accession>A0ABW2F8M4</accession>
<dbReference type="Gene3D" id="2.40.50.120">
    <property type="match status" value="1"/>
</dbReference>
<dbReference type="InterPro" id="IPR008993">
    <property type="entry name" value="TIMP-like_OB-fold"/>
</dbReference>
<dbReference type="SUPFAM" id="SSF50242">
    <property type="entry name" value="TIMP-like"/>
    <property type="match status" value="1"/>
</dbReference>
<evidence type="ECO:0000313" key="3">
    <source>
        <dbReference type="EMBL" id="MFC7149540.1"/>
    </source>
</evidence>
<feature type="transmembrane region" description="Helical" evidence="2">
    <location>
        <begin position="207"/>
        <end position="225"/>
    </location>
</feature>
<evidence type="ECO:0000256" key="1">
    <source>
        <dbReference type="SAM" id="MobiDB-lite"/>
    </source>
</evidence>
<evidence type="ECO:0000256" key="2">
    <source>
        <dbReference type="SAM" id="Phobius"/>
    </source>
</evidence>
<comment type="caution">
    <text evidence="3">The sequence shown here is derived from an EMBL/GenBank/DDBJ whole genome shotgun (WGS) entry which is preliminary data.</text>
</comment>
<keyword evidence="4" id="KW-1185">Reference proteome</keyword>
<dbReference type="EMBL" id="JBHTAI010000007">
    <property type="protein sequence ID" value="MFC7149540.1"/>
    <property type="molecule type" value="Genomic_DNA"/>
</dbReference>
<evidence type="ECO:0008006" key="5">
    <source>
        <dbReference type="Google" id="ProtNLM"/>
    </source>
</evidence>